<feature type="region of interest" description="Disordered" evidence="1">
    <location>
        <begin position="81"/>
        <end position="128"/>
    </location>
</feature>
<dbReference type="Proteomes" id="UP001152178">
    <property type="component" value="Unassembled WGS sequence"/>
</dbReference>
<comment type="caution">
    <text evidence="4">The sequence shown here is derived from an EMBL/GenBank/DDBJ whole genome shotgun (WGS) entry which is preliminary data.</text>
</comment>
<keyword evidence="5" id="KW-1185">Reference proteome</keyword>
<feature type="chain" id="PRO_5045917545" evidence="2">
    <location>
        <begin position="23"/>
        <end position="128"/>
    </location>
</feature>
<reference evidence="4" key="1">
    <citation type="submission" date="2022-11" db="EMBL/GenBank/DDBJ databases">
        <authorList>
            <person name="Coimbra C."/>
        </authorList>
    </citation>
    <scope>NUCLEOTIDE SEQUENCE</scope>
    <source>
        <strain evidence="4">Jales19</strain>
    </source>
</reference>
<protein>
    <submittedName>
        <fullName evidence="4">PepSY domain-containing protein</fullName>
    </submittedName>
</protein>
<evidence type="ECO:0000313" key="4">
    <source>
        <dbReference type="EMBL" id="MCZ8544544.1"/>
    </source>
</evidence>
<feature type="compositionally biased region" description="Polar residues" evidence="1">
    <location>
        <begin position="110"/>
        <end position="122"/>
    </location>
</feature>
<dbReference type="Pfam" id="PF13670">
    <property type="entry name" value="PepSY_2"/>
    <property type="match status" value="1"/>
</dbReference>
<keyword evidence="2" id="KW-0732">Signal</keyword>
<evidence type="ECO:0000256" key="2">
    <source>
        <dbReference type="SAM" id="SignalP"/>
    </source>
</evidence>
<feature type="signal peptide" evidence="2">
    <location>
        <begin position="1"/>
        <end position="22"/>
    </location>
</feature>
<name>A0ABT4QSH0_9HYPH</name>
<proteinExistence type="predicted"/>
<feature type="domain" description="PepSY" evidence="3">
    <location>
        <begin position="7"/>
        <end position="85"/>
    </location>
</feature>
<accession>A0ABT4QSH0</accession>
<evidence type="ECO:0000259" key="3">
    <source>
        <dbReference type="Pfam" id="PF13670"/>
    </source>
</evidence>
<evidence type="ECO:0000313" key="5">
    <source>
        <dbReference type="Proteomes" id="UP001152178"/>
    </source>
</evidence>
<gene>
    <name evidence="4" type="ORF">OOJ09_10155</name>
</gene>
<dbReference type="InterPro" id="IPR025711">
    <property type="entry name" value="PepSY"/>
</dbReference>
<dbReference type="RefSeq" id="WP_269905088.1">
    <property type="nucleotide sequence ID" value="NZ_JAPFQA010000003.1"/>
</dbReference>
<sequence length="128" mass="13873">MKSTILIAAFFLSPMGASLAVAGDDCNLPMTNWQPREAVQKMAEARGWTVRRIKTDDGCYEIKGRDENGREIEVKVDPGSLAIVDLQRDDDEDEDRGGASQNPAPAGTVTPPNNGLFNNNSAPKVEVK</sequence>
<dbReference type="EMBL" id="JAPFQA010000003">
    <property type="protein sequence ID" value="MCZ8544544.1"/>
    <property type="molecule type" value="Genomic_DNA"/>
</dbReference>
<evidence type="ECO:0000256" key="1">
    <source>
        <dbReference type="SAM" id="MobiDB-lite"/>
    </source>
</evidence>
<organism evidence="4 5">
    <name type="scientific">Mesorhizobium qingshengii</name>
    <dbReference type="NCBI Taxonomy" id="1165689"/>
    <lineage>
        <taxon>Bacteria</taxon>
        <taxon>Pseudomonadati</taxon>
        <taxon>Pseudomonadota</taxon>
        <taxon>Alphaproteobacteria</taxon>
        <taxon>Hyphomicrobiales</taxon>
        <taxon>Phyllobacteriaceae</taxon>
        <taxon>Mesorhizobium</taxon>
    </lineage>
</organism>